<dbReference type="PANTHER" id="PTHR23404">
    <property type="entry name" value="MOLYBDOPTERIN SYNTHASE RELATED"/>
    <property type="match status" value="1"/>
</dbReference>
<proteinExistence type="predicted"/>
<dbReference type="AlphaFoldDB" id="A0A382GKQ1"/>
<protein>
    <recommendedName>
        <fullName evidence="2">Molybdenum cofactor biosynthesis protein MoaE</fullName>
    </recommendedName>
</protein>
<gene>
    <name evidence="1" type="ORF">METZ01_LOCUS228061</name>
</gene>
<dbReference type="SUPFAM" id="SSF54690">
    <property type="entry name" value="Molybdopterin synthase subunit MoaE"/>
    <property type="match status" value="1"/>
</dbReference>
<dbReference type="Gene3D" id="3.90.1170.40">
    <property type="entry name" value="Molybdopterin biosynthesis MoaE subunit"/>
    <property type="match status" value="1"/>
</dbReference>
<sequence>MATPLYSVTTDPLDLATLVGAVTTPAPDAPTDPGVPGAVTSFVGLVRGENAGRKILRLEYEGYEPLALRAFKRIGAETTERWQVRMGLHHRLGTLEIGEASVVIVVASPHRANAFAACRYVIERVKQIAPIWKHEFFVGGDVWIEGATAHPEDEVARQDALKRSCA</sequence>
<evidence type="ECO:0008006" key="2">
    <source>
        <dbReference type="Google" id="ProtNLM"/>
    </source>
</evidence>
<dbReference type="Pfam" id="PF02391">
    <property type="entry name" value="MoaE"/>
    <property type="match status" value="1"/>
</dbReference>
<dbReference type="CDD" id="cd00756">
    <property type="entry name" value="MoaE"/>
    <property type="match status" value="1"/>
</dbReference>
<organism evidence="1">
    <name type="scientific">marine metagenome</name>
    <dbReference type="NCBI Taxonomy" id="408172"/>
    <lineage>
        <taxon>unclassified sequences</taxon>
        <taxon>metagenomes</taxon>
        <taxon>ecological metagenomes</taxon>
    </lineage>
</organism>
<accession>A0A382GKQ1</accession>
<evidence type="ECO:0000313" key="1">
    <source>
        <dbReference type="EMBL" id="SVB75207.1"/>
    </source>
</evidence>
<dbReference type="GO" id="GO:0006777">
    <property type="term" value="P:Mo-molybdopterin cofactor biosynthetic process"/>
    <property type="evidence" value="ECO:0007669"/>
    <property type="project" value="InterPro"/>
</dbReference>
<dbReference type="InterPro" id="IPR036563">
    <property type="entry name" value="MoaE_sf"/>
</dbReference>
<name>A0A382GKQ1_9ZZZZ</name>
<dbReference type="EMBL" id="UINC01055851">
    <property type="protein sequence ID" value="SVB75207.1"/>
    <property type="molecule type" value="Genomic_DNA"/>
</dbReference>
<dbReference type="InterPro" id="IPR003448">
    <property type="entry name" value="Mopterin_biosynth_MoaE"/>
</dbReference>
<reference evidence="1" key="1">
    <citation type="submission" date="2018-05" db="EMBL/GenBank/DDBJ databases">
        <authorList>
            <person name="Lanie J.A."/>
            <person name="Ng W.-L."/>
            <person name="Kazmierczak K.M."/>
            <person name="Andrzejewski T.M."/>
            <person name="Davidsen T.M."/>
            <person name="Wayne K.J."/>
            <person name="Tettelin H."/>
            <person name="Glass J.I."/>
            <person name="Rusch D."/>
            <person name="Podicherti R."/>
            <person name="Tsui H.-C.T."/>
            <person name="Winkler M.E."/>
        </authorList>
    </citation>
    <scope>NUCLEOTIDE SEQUENCE</scope>
</reference>